<dbReference type="GO" id="GO:0070475">
    <property type="term" value="P:rRNA base methylation"/>
    <property type="evidence" value="ECO:0007669"/>
    <property type="project" value="TreeGrafter"/>
</dbReference>
<comment type="catalytic activity">
    <reaction evidence="10">
        <text>uridine(1498) in 16S rRNA + S-adenosyl-L-methionine = N(3)-methyluridine(1498) in 16S rRNA + S-adenosyl-L-homocysteine + H(+)</text>
        <dbReference type="Rhea" id="RHEA:42920"/>
        <dbReference type="Rhea" id="RHEA-COMP:10283"/>
        <dbReference type="Rhea" id="RHEA-COMP:10284"/>
        <dbReference type="ChEBI" id="CHEBI:15378"/>
        <dbReference type="ChEBI" id="CHEBI:57856"/>
        <dbReference type="ChEBI" id="CHEBI:59789"/>
        <dbReference type="ChEBI" id="CHEBI:65315"/>
        <dbReference type="ChEBI" id="CHEBI:74502"/>
        <dbReference type="EC" id="2.1.1.193"/>
    </reaction>
</comment>
<evidence type="ECO:0000256" key="7">
    <source>
        <dbReference type="ARBA" id="ARBA00022679"/>
    </source>
</evidence>
<evidence type="ECO:0000256" key="2">
    <source>
        <dbReference type="ARBA" id="ARBA00005528"/>
    </source>
</evidence>
<dbReference type="EMBL" id="JWZX01003330">
    <property type="protein sequence ID" value="KOO21831.1"/>
    <property type="molecule type" value="Genomic_DNA"/>
</dbReference>
<proteinExistence type="inferred from homology"/>
<keyword evidence="7 13" id="KW-0808">Transferase</keyword>
<evidence type="ECO:0000256" key="3">
    <source>
        <dbReference type="ARBA" id="ARBA00012328"/>
    </source>
</evidence>
<feature type="transmembrane region" description="Helical" evidence="11">
    <location>
        <begin position="302"/>
        <end position="325"/>
    </location>
</feature>
<evidence type="ECO:0000256" key="11">
    <source>
        <dbReference type="SAM" id="Phobius"/>
    </source>
</evidence>
<feature type="domain" description="Ribosomal RNA small subunit methyltransferase E methyltransferase" evidence="12">
    <location>
        <begin position="450"/>
        <end position="607"/>
    </location>
</feature>
<comment type="caution">
    <text evidence="13">The sequence shown here is derived from an EMBL/GenBank/DDBJ whole genome shotgun (WGS) entry which is preliminary data.</text>
</comment>
<evidence type="ECO:0000256" key="1">
    <source>
        <dbReference type="ARBA" id="ARBA00004496"/>
    </source>
</evidence>
<protein>
    <recommendedName>
        <fullName evidence="3">16S rRNA (uracil(1498)-N(3))-methyltransferase</fullName>
        <ecNumber evidence="3">2.1.1.193</ecNumber>
    </recommendedName>
</protein>
<dbReference type="PANTHER" id="PTHR30027:SF3">
    <property type="entry name" value="16S RRNA (URACIL(1498)-N(3))-METHYLTRANSFERASE"/>
    <property type="match status" value="1"/>
</dbReference>
<dbReference type="SUPFAM" id="SSF75217">
    <property type="entry name" value="alpha/beta knot"/>
    <property type="match status" value="1"/>
</dbReference>
<comment type="subcellular location">
    <subcellularLocation>
        <location evidence="1">Cytoplasm</location>
    </subcellularLocation>
</comment>
<evidence type="ECO:0000256" key="8">
    <source>
        <dbReference type="ARBA" id="ARBA00022691"/>
    </source>
</evidence>
<dbReference type="SUPFAM" id="SSF88697">
    <property type="entry name" value="PUA domain-like"/>
    <property type="match status" value="1"/>
</dbReference>
<dbReference type="CDD" id="cd18084">
    <property type="entry name" value="RsmE-like"/>
    <property type="match status" value="1"/>
</dbReference>
<keyword evidence="8" id="KW-0949">S-adenosyl-L-methionine</keyword>
<dbReference type="GO" id="GO:0070042">
    <property type="term" value="F:rRNA (uridine-N3-)-methyltransferase activity"/>
    <property type="evidence" value="ECO:0007669"/>
    <property type="project" value="TreeGrafter"/>
</dbReference>
<dbReference type="Gene3D" id="3.20.20.80">
    <property type="entry name" value="Glycosidases"/>
    <property type="match status" value="1"/>
</dbReference>
<keyword evidence="4" id="KW-0963">Cytoplasm</keyword>
<dbReference type="Pfam" id="PF04452">
    <property type="entry name" value="Methyltrans_RNA"/>
    <property type="match status" value="1"/>
</dbReference>
<evidence type="ECO:0000259" key="12">
    <source>
        <dbReference type="Pfam" id="PF04452"/>
    </source>
</evidence>
<gene>
    <name evidence="13" type="ORF">Ctob_004754</name>
</gene>
<keyword evidence="5" id="KW-0698">rRNA processing</keyword>
<evidence type="ECO:0000256" key="5">
    <source>
        <dbReference type="ARBA" id="ARBA00022552"/>
    </source>
</evidence>
<evidence type="ECO:0000313" key="14">
    <source>
        <dbReference type="Proteomes" id="UP000037460"/>
    </source>
</evidence>
<evidence type="ECO:0000256" key="9">
    <source>
        <dbReference type="ARBA" id="ARBA00025699"/>
    </source>
</evidence>
<keyword evidence="6 13" id="KW-0489">Methyltransferase</keyword>
<accession>A0A0M0J5F4</accession>
<dbReference type="PANTHER" id="PTHR30027">
    <property type="entry name" value="RIBOSOMAL RNA SMALL SUBUNIT METHYLTRANSFERASE E"/>
    <property type="match status" value="1"/>
</dbReference>
<dbReference type="InterPro" id="IPR015947">
    <property type="entry name" value="PUA-like_sf"/>
</dbReference>
<dbReference type="EC" id="2.1.1.193" evidence="3"/>
<dbReference type="Proteomes" id="UP000037460">
    <property type="component" value="Unassembled WGS sequence"/>
</dbReference>
<dbReference type="NCBIfam" id="TIGR00046">
    <property type="entry name" value="RsmE family RNA methyltransferase"/>
    <property type="match status" value="1"/>
</dbReference>
<evidence type="ECO:0000256" key="4">
    <source>
        <dbReference type="ARBA" id="ARBA00022490"/>
    </source>
</evidence>
<keyword evidence="11" id="KW-1133">Transmembrane helix</keyword>
<sequence>MPLRLLVPEQQIATIANRMCFCVDLGQIATPTRFWNPLGAASDSLEVIGRPTFDFARPRLRGLAQALAPAYLRIGGTEADRSFYALDGSDPTTPPAPFTSVLHARHLDAVGDFARAVGFELMLTVNAGWGARSVHGAWLSDQTRTLLRYVRTHSIPLTVLELGNEPNAWPYLQRGLAISPERYAQDLLALTSARDDELPGALVAAPATAFFPTIGEVPSIVASCWPPRLLAAGDFQARALAAAERLALPDIVTWHYYPGQSDRAVGLHKYRFAAAICLLARLLVRLGFGSRRQRNPSVWMRFVSRLVGLAALGSLAACVLVHVVVTPVNLKSLSSPAVLDRVAVWGRAVRATTLAVEPPSRRPAVWLGETGSAQAGGQPGVQCRQTLSGSDYGLLHEGTLEPTPEYWPLVAGGQLALSDAQRHHLYSVMRQREGGSVAVFNGVDAVKRSTVLLFGVLKGARLPTLIEKAVELGADELQPVLTQHCAVRSLNVERLGAIAVEASEQSGRLTVPCVREPQPLQAVLDGWDALRPLCVCDERRLDDTPTLSARLADGSLDAGAGVLIGPEGGFSAEEFETLETLPFVRPVSLGANILRAETAALAAMAIIGCGR</sequence>
<keyword evidence="14" id="KW-1185">Reference proteome</keyword>
<keyword evidence="11" id="KW-0472">Membrane</keyword>
<dbReference type="InterPro" id="IPR046886">
    <property type="entry name" value="RsmE_MTase_dom"/>
</dbReference>
<organism evidence="13 14">
    <name type="scientific">Chrysochromulina tobinii</name>
    <dbReference type="NCBI Taxonomy" id="1460289"/>
    <lineage>
        <taxon>Eukaryota</taxon>
        <taxon>Haptista</taxon>
        <taxon>Haptophyta</taxon>
        <taxon>Prymnesiophyceae</taxon>
        <taxon>Prymnesiales</taxon>
        <taxon>Chrysochromulinaceae</taxon>
        <taxon>Chrysochromulina</taxon>
    </lineage>
</organism>
<dbReference type="InterPro" id="IPR029026">
    <property type="entry name" value="tRNA_m1G_MTases_N"/>
</dbReference>
<dbReference type="OrthoDB" id="6407992at2759"/>
<dbReference type="Gene3D" id="3.40.1280.10">
    <property type="match status" value="1"/>
</dbReference>
<keyword evidence="11" id="KW-0812">Transmembrane</keyword>
<name>A0A0M0J5F4_9EUKA</name>
<dbReference type="AlphaFoldDB" id="A0A0M0J5F4"/>
<reference evidence="14" key="1">
    <citation type="journal article" date="2015" name="PLoS Genet.">
        <title>Genome Sequence and Transcriptome Analyses of Chrysochromulina tobin: Metabolic Tools for Enhanced Algal Fitness in the Prominent Order Prymnesiales (Haptophyceae).</title>
        <authorList>
            <person name="Hovde B.T."/>
            <person name="Deodato C.R."/>
            <person name="Hunsperger H.M."/>
            <person name="Ryken S.A."/>
            <person name="Yost W."/>
            <person name="Jha R.K."/>
            <person name="Patterson J."/>
            <person name="Monnat R.J. Jr."/>
            <person name="Barlow S.B."/>
            <person name="Starkenburg S.R."/>
            <person name="Cattolico R.A."/>
        </authorList>
    </citation>
    <scope>NUCLEOTIDE SEQUENCE</scope>
    <source>
        <strain evidence="14">CCMP291</strain>
    </source>
</reference>
<feature type="transmembrane region" description="Helical" evidence="11">
    <location>
        <begin position="270"/>
        <end position="290"/>
    </location>
</feature>
<dbReference type="SUPFAM" id="SSF51445">
    <property type="entry name" value="(Trans)glycosidases"/>
    <property type="match status" value="1"/>
</dbReference>
<dbReference type="InterPro" id="IPR006700">
    <property type="entry name" value="RsmE"/>
</dbReference>
<dbReference type="Gene3D" id="2.40.240.20">
    <property type="entry name" value="Hypothetical PUA domain-like, domain 1"/>
    <property type="match status" value="1"/>
</dbReference>
<dbReference type="InterPro" id="IPR017853">
    <property type="entry name" value="GH"/>
</dbReference>
<dbReference type="InterPro" id="IPR029028">
    <property type="entry name" value="Alpha/beta_knot_MTases"/>
</dbReference>
<evidence type="ECO:0000313" key="13">
    <source>
        <dbReference type="EMBL" id="KOO21831.1"/>
    </source>
</evidence>
<evidence type="ECO:0000256" key="6">
    <source>
        <dbReference type="ARBA" id="ARBA00022603"/>
    </source>
</evidence>
<evidence type="ECO:0000256" key="10">
    <source>
        <dbReference type="ARBA" id="ARBA00047944"/>
    </source>
</evidence>
<comment type="function">
    <text evidence="9">Specifically methylates the N3 position of the uracil ring of uridine 1498 (m3U1498) in 16S rRNA. Acts on the fully assembled 30S ribosomal subunit.</text>
</comment>
<comment type="similarity">
    <text evidence="2">Belongs to the RNA methyltransferase RsmE family.</text>
</comment>
<dbReference type="GO" id="GO:0005737">
    <property type="term" value="C:cytoplasm"/>
    <property type="evidence" value="ECO:0007669"/>
    <property type="project" value="UniProtKB-SubCell"/>
</dbReference>